<dbReference type="EMBL" id="JAGFMF010011429">
    <property type="protein sequence ID" value="KAG8522851.1"/>
    <property type="molecule type" value="Genomic_DNA"/>
</dbReference>
<name>A0A8J6AK40_GALPY</name>
<evidence type="ECO:0000313" key="3">
    <source>
        <dbReference type="Proteomes" id="UP000700334"/>
    </source>
</evidence>
<proteinExistence type="predicted"/>
<dbReference type="AlphaFoldDB" id="A0A8J6AK40"/>
<evidence type="ECO:0000313" key="2">
    <source>
        <dbReference type="EMBL" id="KAG8522851.1"/>
    </source>
</evidence>
<organism evidence="2 3">
    <name type="scientific">Galemys pyrenaicus</name>
    <name type="common">Iberian desman</name>
    <name type="synonym">Pyrenean desman</name>
    <dbReference type="NCBI Taxonomy" id="202257"/>
    <lineage>
        <taxon>Eukaryota</taxon>
        <taxon>Metazoa</taxon>
        <taxon>Chordata</taxon>
        <taxon>Craniata</taxon>
        <taxon>Vertebrata</taxon>
        <taxon>Euteleostomi</taxon>
        <taxon>Mammalia</taxon>
        <taxon>Eutheria</taxon>
        <taxon>Laurasiatheria</taxon>
        <taxon>Eulipotyphla</taxon>
        <taxon>Talpidae</taxon>
        <taxon>Galemys</taxon>
    </lineage>
</organism>
<accession>A0A8J6AK40</accession>
<evidence type="ECO:0000256" key="1">
    <source>
        <dbReference type="SAM" id="MobiDB-lite"/>
    </source>
</evidence>
<gene>
    <name evidence="2" type="ORF">J0S82_010066</name>
</gene>
<sequence>TILLAQVISTATSQYSTWCALASPPKRQQRSHAPSAAPHVLAFPAPGQRTRARPRVGTARPAPGAWAPPRSALASAWTAGSRARRSAWPRRPGHGPGARGEAASRGAVTGTSFSMKTLIATYSGVLRGERPAQVDRNRSPKGGPVLSREGSRLWGEDC</sequence>
<dbReference type="Proteomes" id="UP000700334">
    <property type="component" value="Unassembled WGS sequence"/>
</dbReference>
<feature type="compositionally biased region" description="Basic and acidic residues" evidence="1">
    <location>
        <begin position="149"/>
        <end position="158"/>
    </location>
</feature>
<feature type="compositionally biased region" description="Basic and acidic residues" evidence="1">
    <location>
        <begin position="127"/>
        <end position="138"/>
    </location>
</feature>
<comment type="caution">
    <text evidence="2">The sequence shown here is derived from an EMBL/GenBank/DDBJ whole genome shotgun (WGS) entry which is preliminary data.</text>
</comment>
<protein>
    <submittedName>
        <fullName evidence="2">Uncharacterized protein</fullName>
    </submittedName>
</protein>
<reference evidence="2" key="1">
    <citation type="journal article" date="2021" name="Evol. Appl.">
        <title>The genome of the Pyrenean desman and the effects of bottlenecks and inbreeding on the genomic landscape of an endangered species.</title>
        <authorList>
            <person name="Escoda L."/>
            <person name="Castresana J."/>
        </authorList>
    </citation>
    <scope>NUCLEOTIDE SEQUENCE</scope>
    <source>
        <strain evidence="2">IBE-C5619</strain>
    </source>
</reference>
<feature type="non-terminal residue" evidence="2">
    <location>
        <position position="1"/>
    </location>
</feature>
<feature type="region of interest" description="Disordered" evidence="1">
    <location>
        <begin position="47"/>
        <end position="110"/>
    </location>
</feature>
<feature type="region of interest" description="Disordered" evidence="1">
    <location>
        <begin position="124"/>
        <end position="158"/>
    </location>
</feature>
<feature type="compositionally biased region" description="Low complexity" evidence="1">
    <location>
        <begin position="59"/>
        <end position="72"/>
    </location>
</feature>
<keyword evidence="3" id="KW-1185">Reference proteome</keyword>
<feature type="compositionally biased region" description="Basic residues" evidence="1">
    <location>
        <begin position="82"/>
        <end position="93"/>
    </location>
</feature>